<evidence type="ECO:0000256" key="1">
    <source>
        <dbReference type="SAM" id="MobiDB-lite"/>
    </source>
</evidence>
<organism evidence="2 3">
    <name type="scientific">Calocera cornea HHB12733</name>
    <dbReference type="NCBI Taxonomy" id="1353952"/>
    <lineage>
        <taxon>Eukaryota</taxon>
        <taxon>Fungi</taxon>
        <taxon>Dikarya</taxon>
        <taxon>Basidiomycota</taxon>
        <taxon>Agaricomycotina</taxon>
        <taxon>Dacrymycetes</taxon>
        <taxon>Dacrymycetales</taxon>
        <taxon>Dacrymycetaceae</taxon>
        <taxon>Calocera</taxon>
    </lineage>
</organism>
<name>A0A165BZB3_9BASI</name>
<evidence type="ECO:0000313" key="3">
    <source>
        <dbReference type="Proteomes" id="UP000076842"/>
    </source>
</evidence>
<feature type="compositionally biased region" description="Basic and acidic residues" evidence="1">
    <location>
        <begin position="19"/>
        <end position="30"/>
    </location>
</feature>
<feature type="region of interest" description="Disordered" evidence="1">
    <location>
        <begin position="460"/>
        <end position="494"/>
    </location>
</feature>
<dbReference type="Proteomes" id="UP000076842">
    <property type="component" value="Unassembled WGS sequence"/>
</dbReference>
<feature type="compositionally biased region" description="Basic and acidic residues" evidence="1">
    <location>
        <begin position="145"/>
        <end position="155"/>
    </location>
</feature>
<proteinExistence type="predicted"/>
<keyword evidence="3" id="KW-1185">Reference proteome</keyword>
<feature type="compositionally biased region" description="Acidic residues" evidence="1">
    <location>
        <begin position="482"/>
        <end position="494"/>
    </location>
</feature>
<feature type="region of interest" description="Disordered" evidence="1">
    <location>
        <begin position="1"/>
        <end position="291"/>
    </location>
</feature>
<feature type="compositionally biased region" description="Basic and acidic residues" evidence="1">
    <location>
        <begin position="87"/>
        <end position="108"/>
    </location>
</feature>
<dbReference type="InParanoid" id="A0A165BZB3"/>
<dbReference type="EMBL" id="KV424296">
    <property type="protein sequence ID" value="KZT49995.1"/>
    <property type="molecule type" value="Genomic_DNA"/>
</dbReference>
<protein>
    <submittedName>
        <fullName evidence="2">Uncharacterized protein</fullName>
    </submittedName>
</protein>
<gene>
    <name evidence="2" type="ORF">CALCODRAFT_539455</name>
</gene>
<dbReference type="OrthoDB" id="10648341at2759"/>
<evidence type="ECO:0000313" key="2">
    <source>
        <dbReference type="EMBL" id="KZT49995.1"/>
    </source>
</evidence>
<feature type="non-terminal residue" evidence="2">
    <location>
        <position position="1"/>
    </location>
</feature>
<feature type="compositionally biased region" description="Basic and acidic residues" evidence="1">
    <location>
        <begin position="467"/>
        <end position="481"/>
    </location>
</feature>
<accession>A0A165BZB3</accession>
<sequence length="494" mass="55631">FEDGDVAESFVGTRVLGTDGHHAVPQRDHSYASPVADRAHIAVGQQGTGYLGRQHASEAAGPGEEEDTASNDRGESNTENGGWDAIGRIDEWNERRPTTQAREERDEAGNEQTAAKSVDKRKRTEGPDDEEDLRPTRRRNTASKRGLEARAHVREEQDEDENEQAAAKPGNKRKRAERSDDEDDSHRQRRRSTAVEATPINSRVETRSQSKAKARENATAGGRDTDSLRGQRQISREPSIGVNTRAESTAEGFERSRRGGKGSKKARMQRVQRVVATRTSSQATTSAGTQAERLENALQSVKDDPQRRILQWYYDGQEFTIPIWICAPTVFVKQKVAKYCGTSGSEAWHEFDAVVVSPRELSASLIRKWGWVMTQWRPEECCTLVIAGYKIKQWNSMEDPAEDDPSDSTSQPHNEIPWYEVTEFCEHLPVGKGTKCYCLSCTTRGYKCYIAKLGLKNSWTKDQPLSKNERAKDTRERKAAEEREENAEQDEEEM</sequence>
<feature type="compositionally biased region" description="Low complexity" evidence="1">
    <location>
        <begin position="276"/>
        <end position="291"/>
    </location>
</feature>
<feature type="compositionally biased region" description="Basic residues" evidence="1">
    <location>
        <begin position="258"/>
        <end position="270"/>
    </location>
</feature>
<dbReference type="AlphaFoldDB" id="A0A165BZB3"/>
<reference evidence="2 3" key="1">
    <citation type="journal article" date="2016" name="Mol. Biol. Evol.">
        <title>Comparative Genomics of Early-Diverging Mushroom-Forming Fungi Provides Insights into the Origins of Lignocellulose Decay Capabilities.</title>
        <authorList>
            <person name="Nagy L.G."/>
            <person name="Riley R."/>
            <person name="Tritt A."/>
            <person name="Adam C."/>
            <person name="Daum C."/>
            <person name="Floudas D."/>
            <person name="Sun H."/>
            <person name="Yadav J.S."/>
            <person name="Pangilinan J."/>
            <person name="Larsson K.H."/>
            <person name="Matsuura K."/>
            <person name="Barry K."/>
            <person name="Labutti K."/>
            <person name="Kuo R."/>
            <person name="Ohm R.A."/>
            <person name="Bhattacharya S.S."/>
            <person name="Shirouzu T."/>
            <person name="Yoshinaga Y."/>
            <person name="Martin F.M."/>
            <person name="Grigoriev I.V."/>
            <person name="Hibbett D.S."/>
        </authorList>
    </citation>
    <scope>NUCLEOTIDE SEQUENCE [LARGE SCALE GENOMIC DNA]</scope>
    <source>
        <strain evidence="2 3">HHB12733</strain>
    </source>
</reference>
<feature type="compositionally biased region" description="Basic and acidic residues" evidence="1">
    <location>
        <begin position="204"/>
        <end position="216"/>
    </location>
</feature>